<gene>
    <name evidence="2" type="ORF">ACFO8Q_21150</name>
</gene>
<dbReference type="InterPro" id="IPR035255">
    <property type="entry name" value="DUF5348"/>
</dbReference>
<dbReference type="Gene3D" id="2.40.10.390">
    <property type="match status" value="1"/>
</dbReference>
<reference evidence="3" key="1">
    <citation type="journal article" date="2019" name="Int. J. Syst. Evol. Microbiol.">
        <title>The Global Catalogue of Microorganisms (GCM) 10K type strain sequencing project: providing services to taxonomists for standard genome sequencing and annotation.</title>
        <authorList>
            <consortium name="The Broad Institute Genomics Platform"/>
            <consortium name="The Broad Institute Genome Sequencing Center for Infectious Disease"/>
            <person name="Wu L."/>
            <person name="Ma J."/>
        </authorList>
    </citation>
    <scope>NUCLEOTIDE SEQUENCE [LARGE SCALE GENOMIC DNA]</scope>
    <source>
        <strain evidence="3">WYCCWR 12678</strain>
    </source>
</reference>
<protein>
    <submittedName>
        <fullName evidence="2">DUF5348 domain-containing protein</fullName>
    </submittedName>
</protein>
<name>A0ABV9Q7B2_9BACL</name>
<keyword evidence="3" id="KW-1185">Reference proteome</keyword>
<comment type="caution">
    <text evidence="2">The sequence shown here is derived from an EMBL/GenBank/DDBJ whole genome shotgun (WGS) entry which is preliminary data.</text>
</comment>
<dbReference type="EMBL" id="JBHSHC010000147">
    <property type="protein sequence ID" value="MFC4769818.1"/>
    <property type="molecule type" value="Genomic_DNA"/>
</dbReference>
<dbReference type="Proteomes" id="UP001596002">
    <property type="component" value="Unassembled WGS sequence"/>
</dbReference>
<evidence type="ECO:0000313" key="3">
    <source>
        <dbReference type="Proteomes" id="UP001596002"/>
    </source>
</evidence>
<evidence type="ECO:0000259" key="1">
    <source>
        <dbReference type="Pfam" id="PF17295"/>
    </source>
</evidence>
<organism evidence="2 3">
    <name type="scientific">Effusibacillus consociatus</name>
    <dbReference type="NCBI Taxonomy" id="1117041"/>
    <lineage>
        <taxon>Bacteria</taxon>
        <taxon>Bacillati</taxon>
        <taxon>Bacillota</taxon>
        <taxon>Bacilli</taxon>
        <taxon>Bacillales</taxon>
        <taxon>Alicyclobacillaceae</taxon>
        <taxon>Effusibacillus</taxon>
    </lineage>
</organism>
<dbReference type="RefSeq" id="WP_380028763.1">
    <property type="nucleotide sequence ID" value="NZ_JBHSHC010000147.1"/>
</dbReference>
<feature type="domain" description="DUF5348" evidence="1">
    <location>
        <begin position="2"/>
        <end position="67"/>
    </location>
</feature>
<proteinExistence type="predicted"/>
<accession>A0ABV9Q7B2</accession>
<dbReference type="Pfam" id="PF17295">
    <property type="entry name" value="DUF5348"/>
    <property type="match status" value="1"/>
</dbReference>
<sequence>MYCTRTDRWEIHDVYANPVPLHCGESFEMKVGTVFLPCRIELDHDWVIYFFNTRFHLHPEVSYWIRVE</sequence>
<evidence type="ECO:0000313" key="2">
    <source>
        <dbReference type="EMBL" id="MFC4769818.1"/>
    </source>
</evidence>